<evidence type="ECO:0000256" key="6">
    <source>
        <dbReference type="ARBA" id="ARBA00024998"/>
    </source>
</evidence>
<dbReference type="HAMAP" id="MF_01309_B">
    <property type="entry name" value="Ribosomal_uS3_B"/>
    <property type="match status" value="1"/>
</dbReference>
<comment type="caution">
    <text evidence="12">The sequence shown here is derived from an EMBL/GenBank/DDBJ whole genome shotgun (WGS) entry which is preliminary data.</text>
</comment>
<evidence type="ECO:0000313" key="13">
    <source>
        <dbReference type="Proteomes" id="UP000243494"/>
    </source>
</evidence>
<dbReference type="AlphaFoldDB" id="A0A371IQF1"/>
<dbReference type="Gene3D" id="3.30.300.20">
    <property type="match status" value="1"/>
</dbReference>
<evidence type="ECO:0000256" key="2">
    <source>
        <dbReference type="ARBA" id="ARBA00022730"/>
    </source>
</evidence>
<dbReference type="CDD" id="cd02412">
    <property type="entry name" value="KH-II_30S_S3"/>
    <property type="match status" value="1"/>
</dbReference>
<evidence type="ECO:0000256" key="8">
    <source>
        <dbReference type="HAMAP-Rule" id="MF_01309"/>
    </source>
</evidence>
<dbReference type="InterPro" id="IPR015946">
    <property type="entry name" value="KH_dom-like_a/b"/>
</dbReference>
<dbReference type="InterPro" id="IPR001351">
    <property type="entry name" value="Ribosomal_uS3_C"/>
</dbReference>
<evidence type="ECO:0000256" key="4">
    <source>
        <dbReference type="ARBA" id="ARBA00022980"/>
    </source>
</evidence>
<dbReference type="GO" id="GO:0022627">
    <property type="term" value="C:cytosolic small ribosomal subunit"/>
    <property type="evidence" value="ECO:0007669"/>
    <property type="project" value="TreeGrafter"/>
</dbReference>
<gene>
    <name evidence="8" type="primary">rpsC</name>
    <name evidence="12" type="ORF">CHF27_011830</name>
</gene>
<feature type="compositionally biased region" description="Low complexity" evidence="10">
    <location>
        <begin position="251"/>
        <end position="265"/>
    </location>
</feature>
<dbReference type="SUPFAM" id="SSF54821">
    <property type="entry name" value="Ribosomal protein S3 C-terminal domain"/>
    <property type="match status" value="1"/>
</dbReference>
<dbReference type="SUPFAM" id="SSF54814">
    <property type="entry name" value="Prokaryotic type KH domain (KH-domain type II)"/>
    <property type="match status" value="1"/>
</dbReference>
<evidence type="ECO:0000256" key="7">
    <source>
        <dbReference type="ARBA" id="ARBA00035257"/>
    </source>
</evidence>
<evidence type="ECO:0000259" key="11">
    <source>
        <dbReference type="PROSITE" id="PS50823"/>
    </source>
</evidence>
<dbReference type="SMART" id="SM00322">
    <property type="entry name" value="KH"/>
    <property type="match status" value="1"/>
</dbReference>
<dbReference type="PANTHER" id="PTHR11760:SF19">
    <property type="entry name" value="SMALL RIBOSOMAL SUBUNIT PROTEIN US3C"/>
    <property type="match status" value="1"/>
</dbReference>
<name>A0A371IQF1_9FIRM</name>
<evidence type="ECO:0000313" key="12">
    <source>
        <dbReference type="EMBL" id="RDY22715.1"/>
    </source>
</evidence>
<dbReference type="InterPro" id="IPR057258">
    <property type="entry name" value="Ribosomal_uS3"/>
</dbReference>
<dbReference type="RefSeq" id="WP_095406319.1">
    <property type="nucleotide sequence ID" value="NZ_NOJZ02000029.1"/>
</dbReference>
<dbReference type="PROSITE" id="PS00548">
    <property type="entry name" value="RIBOSOMAL_S3"/>
    <property type="match status" value="1"/>
</dbReference>
<dbReference type="InterPro" id="IPR004044">
    <property type="entry name" value="KH_dom_type_2"/>
</dbReference>
<proteinExistence type="inferred from homology"/>
<comment type="function">
    <text evidence="6 8">Binds the lower part of the 30S subunit head. Binds mRNA in the 70S ribosome, positioning it for translation.</text>
</comment>
<dbReference type="FunFam" id="3.30.300.20:FF:000001">
    <property type="entry name" value="30S ribosomal protein S3"/>
    <property type="match status" value="1"/>
</dbReference>
<evidence type="ECO:0000256" key="10">
    <source>
        <dbReference type="SAM" id="MobiDB-lite"/>
    </source>
</evidence>
<keyword evidence="5 8" id="KW-0687">Ribonucleoprotein</keyword>
<feature type="domain" description="KH type-2" evidence="11">
    <location>
        <begin position="40"/>
        <end position="108"/>
    </location>
</feature>
<dbReference type="Proteomes" id="UP000243494">
    <property type="component" value="Unassembled WGS sequence"/>
</dbReference>
<evidence type="ECO:0000256" key="1">
    <source>
        <dbReference type="ARBA" id="ARBA00010761"/>
    </source>
</evidence>
<dbReference type="InterPro" id="IPR005704">
    <property type="entry name" value="Ribosomal_uS3_bac-typ"/>
</dbReference>
<keyword evidence="13" id="KW-1185">Reference proteome</keyword>
<reference evidence="12 13" key="1">
    <citation type="journal article" date="2017" name="Genome Announc.">
        <title>Draft Genome Sequence of Romboutsia maritimum sp. nov. Strain CCRI-22766(T), Isolated from Coastal Estuarine Mud.</title>
        <authorList>
            <person name="Maheux A.F."/>
            <person name="Boudreau D.K."/>
            <person name="Berube E."/>
            <person name="Boissinot M."/>
            <person name="Raymond F."/>
            <person name="Brodeur S."/>
            <person name="Corbeil J."/>
            <person name="Brightwell G."/>
            <person name="Broda D."/>
            <person name="Omar R.F."/>
            <person name="Bergeron M.G."/>
        </authorList>
    </citation>
    <scope>NUCLEOTIDE SEQUENCE [LARGE SCALE GENOMIC DNA]</scope>
    <source>
        <strain evidence="12 13">CCRI-22766</strain>
    </source>
</reference>
<dbReference type="GO" id="GO:0006412">
    <property type="term" value="P:translation"/>
    <property type="evidence" value="ECO:0007669"/>
    <property type="project" value="UniProtKB-UniRule"/>
</dbReference>
<keyword evidence="3 8" id="KW-0694">RNA-binding</keyword>
<comment type="similarity">
    <text evidence="1 8 9">Belongs to the universal ribosomal protein uS3 family.</text>
</comment>
<dbReference type="InterPro" id="IPR004087">
    <property type="entry name" value="KH_dom"/>
</dbReference>
<evidence type="ECO:0000256" key="9">
    <source>
        <dbReference type="RuleBase" id="RU003624"/>
    </source>
</evidence>
<keyword evidence="2 8" id="KW-0699">rRNA-binding</keyword>
<keyword evidence="4 8" id="KW-0689">Ribosomal protein</keyword>
<feature type="compositionally biased region" description="Basic and acidic residues" evidence="10">
    <location>
        <begin position="217"/>
        <end position="250"/>
    </location>
</feature>
<dbReference type="OrthoDB" id="9806396at2"/>
<protein>
    <recommendedName>
        <fullName evidence="7 8">Small ribosomal subunit protein uS3</fullName>
    </recommendedName>
</protein>
<dbReference type="Gene3D" id="3.30.1140.32">
    <property type="entry name" value="Ribosomal protein S3, C-terminal domain"/>
    <property type="match status" value="1"/>
</dbReference>
<organism evidence="12 13">
    <name type="scientific">Romboutsia maritimum</name>
    <dbReference type="NCBI Taxonomy" id="2020948"/>
    <lineage>
        <taxon>Bacteria</taxon>
        <taxon>Bacillati</taxon>
        <taxon>Bacillota</taxon>
        <taxon>Clostridia</taxon>
        <taxon>Peptostreptococcales</taxon>
        <taxon>Peptostreptococcaceae</taxon>
        <taxon>Romboutsia</taxon>
    </lineage>
</organism>
<dbReference type="InterPro" id="IPR009019">
    <property type="entry name" value="KH_sf_prok-type"/>
</dbReference>
<dbReference type="InterPro" id="IPR018280">
    <property type="entry name" value="Ribosomal_uS3_CS"/>
</dbReference>
<dbReference type="GO" id="GO:0003735">
    <property type="term" value="F:structural constituent of ribosome"/>
    <property type="evidence" value="ECO:0007669"/>
    <property type="project" value="InterPro"/>
</dbReference>
<dbReference type="Pfam" id="PF07650">
    <property type="entry name" value="KH_2"/>
    <property type="match status" value="1"/>
</dbReference>
<dbReference type="NCBIfam" id="TIGR01009">
    <property type="entry name" value="rpsC_bact"/>
    <property type="match status" value="1"/>
</dbReference>
<dbReference type="PANTHER" id="PTHR11760">
    <property type="entry name" value="30S/40S RIBOSOMAL PROTEIN S3"/>
    <property type="match status" value="1"/>
</dbReference>
<accession>A0A371IQF1</accession>
<dbReference type="Pfam" id="PF00189">
    <property type="entry name" value="Ribosomal_S3_C"/>
    <property type="match status" value="1"/>
</dbReference>
<comment type="subunit">
    <text evidence="8">Part of the 30S ribosomal subunit. Forms a tight complex with proteins S10 and S14.</text>
</comment>
<evidence type="ECO:0000256" key="3">
    <source>
        <dbReference type="ARBA" id="ARBA00022884"/>
    </source>
</evidence>
<dbReference type="EMBL" id="NOJZ02000029">
    <property type="protein sequence ID" value="RDY22715.1"/>
    <property type="molecule type" value="Genomic_DNA"/>
</dbReference>
<dbReference type="PROSITE" id="PS50823">
    <property type="entry name" value="KH_TYPE_2"/>
    <property type="match status" value="1"/>
</dbReference>
<evidence type="ECO:0000256" key="5">
    <source>
        <dbReference type="ARBA" id="ARBA00023274"/>
    </source>
</evidence>
<dbReference type="GO" id="GO:0019843">
    <property type="term" value="F:rRNA binding"/>
    <property type="evidence" value="ECO:0007669"/>
    <property type="project" value="UniProtKB-UniRule"/>
</dbReference>
<dbReference type="InterPro" id="IPR036419">
    <property type="entry name" value="Ribosomal_S3_C_sf"/>
</dbReference>
<feature type="region of interest" description="Disordered" evidence="10">
    <location>
        <begin position="210"/>
        <end position="273"/>
    </location>
</feature>
<sequence>MGQKVNPHGLRVGVIKDWDSRWFTTDKKEFGNLLLEDHNVRKFLKKRLYSAGVAKIEIERSANKIKLDLHVAKPGVVIGRAGAGIDALKAELEKMTKKSVIVNIVEVRNTDKNAQLVAENIALAIERRVAFRRAMKQAIQRALKSGAKGIKVSASGRLGGAEMARTEGYSEGNVPLQTLRADIDYGFAEADTTYGKIGIKVWICNGEVLPTRNGVNPREERRDNRRNDRRDNRRNDRRDNRRNDNRRGNDNRNNNRGQRPQGSRPQRTENKEN</sequence>
<dbReference type="GO" id="GO:0003729">
    <property type="term" value="F:mRNA binding"/>
    <property type="evidence" value="ECO:0007669"/>
    <property type="project" value="UniProtKB-UniRule"/>
</dbReference>